<dbReference type="SUPFAM" id="SSF48179">
    <property type="entry name" value="6-phosphogluconate dehydrogenase C-terminal domain-like"/>
    <property type="match status" value="2"/>
</dbReference>
<dbReference type="RefSeq" id="WP_187717154.1">
    <property type="nucleotide sequence ID" value="NZ_JACTAH010000001.1"/>
</dbReference>
<dbReference type="PANTHER" id="PTHR48075">
    <property type="entry name" value="3-HYDROXYACYL-COA DEHYDROGENASE FAMILY PROTEIN"/>
    <property type="match status" value="1"/>
</dbReference>
<protein>
    <submittedName>
        <fullName evidence="4">3-hydroxyacyl-CoA dehydrogenase</fullName>
    </submittedName>
</protein>
<evidence type="ECO:0000313" key="5">
    <source>
        <dbReference type="Proteomes" id="UP000603602"/>
    </source>
</evidence>
<dbReference type="InterPro" id="IPR008927">
    <property type="entry name" value="6-PGluconate_DH-like_C_sf"/>
</dbReference>
<evidence type="ECO:0000313" key="4">
    <source>
        <dbReference type="EMBL" id="MBD8502366.1"/>
    </source>
</evidence>
<dbReference type="SUPFAM" id="SSF51735">
    <property type="entry name" value="NAD(P)-binding Rossmann-fold domains"/>
    <property type="match status" value="1"/>
</dbReference>
<dbReference type="NCBIfam" id="NF006124">
    <property type="entry name" value="PRK08268.1"/>
    <property type="match status" value="1"/>
</dbReference>
<dbReference type="InterPro" id="IPR013328">
    <property type="entry name" value="6PGD_dom2"/>
</dbReference>
<name>A0ABR9B7M2_9RHOO</name>
<dbReference type="Pfam" id="PF02737">
    <property type="entry name" value="3HCDH_N"/>
    <property type="match status" value="1"/>
</dbReference>
<feature type="domain" description="3-hydroxyacyl-CoA dehydrogenase C-terminal" evidence="2">
    <location>
        <begin position="415"/>
        <end position="498"/>
    </location>
</feature>
<keyword evidence="1" id="KW-0560">Oxidoreductase</keyword>
<dbReference type="EMBL" id="JACYTO010000001">
    <property type="protein sequence ID" value="MBD8502366.1"/>
    <property type="molecule type" value="Genomic_DNA"/>
</dbReference>
<reference evidence="5" key="1">
    <citation type="submission" date="2023-07" db="EMBL/GenBank/DDBJ databases">
        <title>Thauera sp. CAU 1555 isolated from sand of Yaerae Beach.</title>
        <authorList>
            <person name="Kim W."/>
        </authorList>
    </citation>
    <scope>NUCLEOTIDE SEQUENCE [LARGE SCALE GENOMIC DNA]</scope>
    <source>
        <strain evidence="5">CAU 1555</strain>
    </source>
</reference>
<dbReference type="Pfam" id="PF00725">
    <property type="entry name" value="3HCDH"/>
    <property type="match status" value="2"/>
</dbReference>
<accession>A0ABR9B7M2</accession>
<proteinExistence type="predicted"/>
<dbReference type="PANTHER" id="PTHR48075:SF5">
    <property type="entry name" value="3-HYDROXYBUTYRYL-COA DEHYDROGENASE"/>
    <property type="match status" value="1"/>
</dbReference>
<organism evidence="4 5">
    <name type="scientific">Thauera sedimentorum</name>
    <dbReference type="NCBI Taxonomy" id="2767595"/>
    <lineage>
        <taxon>Bacteria</taxon>
        <taxon>Pseudomonadati</taxon>
        <taxon>Pseudomonadota</taxon>
        <taxon>Betaproteobacteria</taxon>
        <taxon>Rhodocyclales</taxon>
        <taxon>Zoogloeaceae</taxon>
        <taxon>Thauera</taxon>
    </lineage>
</organism>
<dbReference type="InterPro" id="IPR036291">
    <property type="entry name" value="NAD(P)-bd_dom_sf"/>
</dbReference>
<dbReference type="InterPro" id="IPR006176">
    <property type="entry name" value="3-OHacyl-CoA_DH_NAD-bd"/>
</dbReference>
<comment type="caution">
    <text evidence="4">The sequence shown here is derived from an EMBL/GenBank/DDBJ whole genome shotgun (WGS) entry which is preliminary data.</text>
</comment>
<keyword evidence="5" id="KW-1185">Reference proteome</keyword>
<dbReference type="Proteomes" id="UP000603602">
    <property type="component" value="Unassembled WGS sequence"/>
</dbReference>
<feature type="domain" description="3-hydroxyacyl-CoA dehydrogenase C-terminal" evidence="2">
    <location>
        <begin position="191"/>
        <end position="288"/>
    </location>
</feature>
<sequence>MTDINRPDLRLGIVGAGLMGRGIAQIAATAGIEVVLHDARDDTVRQARQALSDTLDMLRGKGRMTADEATAALGRIRVADALADLAGCDVVVEAVVEDLAVKRELFAALEAVVTPHCILATNTSSLSVTEVAAACRHPARVAGFHFFSPVPLMKVVEVIDGVLGDPAVGDSLMVLAQRMGHRPVRASDTPGFIVNHAGRGFLTEALRIVGENVAPFHVVDRILREAAGFRMGPFELLDLTGLDVSHPVMETIYNQYYQEARYRPSPIARQRMKAGLLGRKSGQGFYSYVDGKGALPAQPTAPALSARALWIAEGEGDVRELLLVRLKTAGVPVDEGARPAADSVCVVLPLGRDCSSCVVEAGLDPVRTVAIDPLFVDLHATLMTNPLCAHWARDAVWAAMAAAGWSVSVIRDSAGCVVQRVMAMIVNIACDMAQQGIASPEDIDCAVSLGLGYPNGPLAMGDALGAGKVLRILENLHQLSGDPRYRPSPWLARRARLNASLRTQEG</sequence>
<evidence type="ECO:0000256" key="1">
    <source>
        <dbReference type="ARBA" id="ARBA00023002"/>
    </source>
</evidence>
<dbReference type="InterPro" id="IPR006108">
    <property type="entry name" value="3HC_DH_C"/>
</dbReference>
<evidence type="ECO:0000259" key="2">
    <source>
        <dbReference type="Pfam" id="PF00725"/>
    </source>
</evidence>
<dbReference type="Gene3D" id="3.40.50.720">
    <property type="entry name" value="NAD(P)-binding Rossmann-like Domain"/>
    <property type="match status" value="1"/>
</dbReference>
<evidence type="ECO:0000259" key="3">
    <source>
        <dbReference type="Pfam" id="PF02737"/>
    </source>
</evidence>
<gene>
    <name evidence="4" type="ORF">IFO67_05680</name>
</gene>
<feature type="domain" description="3-hydroxyacyl-CoA dehydrogenase NAD binding" evidence="3">
    <location>
        <begin position="11"/>
        <end position="188"/>
    </location>
</feature>
<dbReference type="Gene3D" id="1.10.1040.10">
    <property type="entry name" value="N-(1-d-carboxylethyl)-l-norvaline Dehydrogenase, domain 2"/>
    <property type="match status" value="2"/>
</dbReference>